<dbReference type="AlphaFoldDB" id="A0AAX6E645"/>
<proteinExistence type="predicted"/>
<sequence length="38" mass="4496">MVTDLDVLLDHELTFESPRPYSFLDLCLVHQICLRYIS</sequence>
<name>A0AAX6E645_IRIPA</name>
<keyword evidence="2" id="KW-1185">Reference proteome</keyword>
<keyword evidence="1" id="KW-0418">Kinase</keyword>
<reference evidence="1" key="1">
    <citation type="journal article" date="2023" name="GigaByte">
        <title>Genome assembly of the bearded iris, Iris pallida Lam.</title>
        <authorList>
            <person name="Bruccoleri R.E."/>
            <person name="Oakeley E.J."/>
            <person name="Faust A.M.E."/>
            <person name="Altorfer M."/>
            <person name="Dessus-Babus S."/>
            <person name="Burckhardt D."/>
            <person name="Oertli M."/>
            <person name="Naumann U."/>
            <person name="Petersen F."/>
            <person name="Wong J."/>
        </authorList>
    </citation>
    <scope>NUCLEOTIDE SEQUENCE</scope>
    <source>
        <strain evidence="1">GSM-AAB239-AS_SAM_17_03QT</strain>
    </source>
</reference>
<dbReference type="Proteomes" id="UP001140949">
    <property type="component" value="Unassembled WGS sequence"/>
</dbReference>
<accession>A0AAX6E645</accession>
<reference evidence="1" key="2">
    <citation type="submission" date="2023-04" db="EMBL/GenBank/DDBJ databases">
        <authorList>
            <person name="Bruccoleri R.E."/>
            <person name="Oakeley E.J."/>
            <person name="Faust A.-M."/>
            <person name="Dessus-Babus S."/>
            <person name="Altorfer M."/>
            <person name="Burckhardt D."/>
            <person name="Oertli M."/>
            <person name="Naumann U."/>
            <person name="Petersen F."/>
            <person name="Wong J."/>
        </authorList>
    </citation>
    <scope>NUCLEOTIDE SEQUENCE</scope>
    <source>
        <strain evidence="1">GSM-AAB239-AS_SAM_17_03QT</strain>
        <tissue evidence="1">Leaf</tissue>
    </source>
</reference>
<protein>
    <submittedName>
        <fullName evidence="1">Proline-rich receptor-like protein kinase PERK8</fullName>
    </submittedName>
</protein>
<evidence type="ECO:0000313" key="2">
    <source>
        <dbReference type="Proteomes" id="UP001140949"/>
    </source>
</evidence>
<dbReference type="GO" id="GO:0016301">
    <property type="term" value="F:kinase activity"/>
    <property type="evidence" value="ECO:0007669"/>
    <property type="project" value="UniProtKB-KW"/>
</dbReference>
<keyword evidence="1" id="KW-0808">Transferase</keyword>
<evidence type="ECO:0000313" key="1">
    <source>
        <dbReference type="EMBL" id="KAJ6799597.1"/>
    </source>
</evidence>
<organism evidence="1 2">
    <name type="scientific">Iris pallida</name>
    <name type="common">Sweet iris</name>
    <dbReference type="NCBI Taxonomy" id="29817"/>
    <lineage>
        <taxon>Eukaryota</taxon>
        <taxon>Viridiplantae</taxon>
        <taxon>Streptophyta</taxon>
        <taxon>Embryophyta</taxon>
        <taxon>Tracheophyta</taxon>
        <taxon>Spermatophyta</taxon>
        <taxon>Magnoliopsida</taxon>
        <taxon>Liliopsida</taxon>
        <taxon>Asparagales</taxon>
        <taxon>Iridaceae</taxon>
        <taxon>Iridoideae</taxon>
        <taxon>Irideae</taxon>
        <taxon>Iris</taxon>
    </lineage>
</organism>
<gene>
    <name evidence="1" type="ORF">M6B38_206445</name>
</gene>
<dbReference type="EMBL" id="JANAVB010039620">
    <property type="protein sequence ID" value="KAJ6799597.1"/>
    <property type="molecule type" value="Genomic_DNA"/>
</dbReference>
<keyword evidence="1" id="KW-0675">Receptor</keyword>
<comment type="caution">
    <text evidence="1">The sequence shown here is derived from an EMBL/GenBank/DDBJ whole genome shotgun (WGS) entry which is preliminary data.</text>
</comment>